<evidence type="ECO:0000256" key="2">
    <source>
        <dbReference type="ARBA" id="ARBA00022676"/>
    </source>
</evidence>
<evidence type="ECO:0000256" key="6">
    <source>
        <dbReference type="ARBA" id="ARBA00023180"/>
    </source>
</evidence>
<dbReference type="OrthoDB" id="529273at2759"/>
<evidence type="ECO:0000256" key="10">
    <source>
        <dbReference type="ARBA" id="ARBA00049432"/>
    </source>
</evidence>
<dbReference type="InterPro" id="IPR049625">
    <property type="entry name" value="Glyco_transf_61_cat"/>
</dbReference>
<evidence type="ECO:0000256" key="7">
    <source>
        <dbReference type="ARBA" id="ARBA00040944"/>
    </source>
</evidence>
<name>A0A8K0CBG4_IGNLU</name>
<evidence type="ECO:0000256" key="1">
    <source>
        <dbReference type="ARBA" id="ARBA00011970"/>
    </source>
</evidence>
<evidence type="ECO:0000259" key="12">
    <source>
        <dbReference type="Pfam" id="PF04577"/>
    </source>
</evidence>
<dbReference type="EC" id="2.4.1.255" evidence="1"/>
<evidence type="ECO:0000256" key="8">
    <source>
        <dbReference type="ARBA" id="ARBA00042574"/>
    </source>
</evidence>
<comment type="caution">
    <text evidence="13">The sequence shown here is derived from an EMBL/GenBank/DDBJ whole genome shotgun (WGS) entry which is preliminary data.</text>
</comment>
<keyword evidence="6" id="KW-0325">Glycoprotein</keyword>
<dbReference type="EMBL" id="VTPC01090619">
    <property type="protein sequence ID" value="KAF2882396.1"/>
    <property type="molecule type" value="Genomic_DNA"/>
</dbReference>
<dbReference type="GO" id="GO:0097363">
    <property type="term" value="F:protein O-acetylglucosaminyltransferase activity"/>
    <property type="evidence" value="ECO:0007669"/>
    <property type="project" value="UniProtKB-EC"/>
</dbReference>
<keyword evidence="14" id="KW-1185">Reference proteome</keyword>
<keyword evidence="3" id="KW-0808">Transferase</keyword>
<dbReference type="InterPro" id="IPR007657">
    <property type="entry name" value="Glycosyltransferase_61"/>
</dbReference>
<comment type="catalytic activity">
    <reaction evidence="9">
        <text>L-seryl-[protein] + UDP-N-acetyl-alpha-D-glucosamine = 3-O-(N-acetyl-beta-D-glucosaminyl)-L-seryl-[protein] + UDP + H(+)</text>
        <dbReference type="Rhea" id="RHEA:48904"/>
        <dbReference type="Rhea" id="RHEA-COMP:9863"/>
        <dbReference type="Rhea" id="RHEA-COMP:12251"/>
        <dbReference type="ChEBI" id="CHEBI:15378"/>
        <dbReference type="ChEBI" id="CHEBI:29999"/>
        <dbReference type="ChEBI" id="CHEBI:57705"/>
        <dbReference type="ChEBI" id="CHEBI:58223"/>
        <dbReference type="ChEBI" id="CHEBI:90838"/>
        <dbReference type="EC" id="2.4.1.255"/>
    </reaction>
</comment>
<gene>
    <name evidence="13" type="ORF">ILUMI_23766</name>
</gene>
<evidence type="ECO:0000256" key="3">
    <source>
        <dbReference type="ARBA" id="ARBA00022679"/>
    </source>
</evidence>
<dbReference type="Pfam" id="PF04577">
    <property type="entry name" value="Glyco_transf_61"/>
    <property type="match status" value="1"/>
</dbReference>
<evidence type="ECO:0000256" key="11">
    <source>
        <dbReference type="SAM" id="SignalP"/>
    </source>
</evidence>
<evidence type="ECO:0000256" key="4">
    <source>
        <dbReference type="ARBA" id="ARBA00022729"/>
    </source>
</evidence>
<dbReference type="AlphaFoldDB" id="A0A8K0CBG4"/>
<comment type="catalytic activity">
    <reaction evidence="10">
        <text>L-threonyl-[protein] + UDP-N-acetyl-alpha-D-glucosamine = 3-O-(N-acetyl-beta-D-glucosaminyl)-L-threonyl-[protein] + UDP + H(+)</text>
        <dbReference type="Rhea" id="RHEA:48908"/>
        <dbReference type="Rhea" id="RHEA-COMP:11060"/>
        <dbReference type="Rhea" id="RHEA-COMP:12252"/>
        <dbReference type="ChEBI" id="CHEBI:15378"/>
        <dbReference type="ChEBI" id="CHEBI:30013"/>
        <dbReference type="ChEBI" id="CHEBI:57705"/>
        <dbReference type="ChEBI" id="CHEBI:58223"/>
        <dbReference type="ChEBI" id="CHEBI:90840"/>
        <dbReference type="EC" id="2.4.1.255"/>
    </reaction>
</comment>
<proteinExistence type="predicted"/>
<dbReference type="GO" id="GO:0005788">
    <property type="term" value="C:endoplasmic reticulum lumen"/>
    <property type="evidence" value="ECO:0007669"/>
    <property type="project" value="TreeGrafter"/>
</dbReference>
<evidence type="ECO:0000313" key="14">
    <source>
        <dbReference type="Proteomes" id="UP000801492"/>
    </source>
</evidence>
<evidence type="ECO:0000313" key="13">
    <source>
        <dbReference type="EMBL" id="KAF2882396.1"/>
    </source>
</evidence>
<protein>
    <recommendedName>
        <fullName evidence="7">EGF domain-specific O-linked N-acetylglucosamine transferase</fullName>
        <ecNumber evidence="1">2.4.1.255</ecNumber>
    </recommendedName>
    <alternativeName>
        <fullName evidence="8">Extracellular O-linked N-acetylglucosamine transferase</fullName>
    </alternativeName>
</protein>
<dbReference type="PANTHER" id="PTHR20961:SF148">
    <property type="entry name" value="EGF DOMAIN-SPECIFIC O-LINKED N-ACETYLGLUCOSAMINE TRANSFERASE"/>
    <property type="match status" value="1"/>
</dbReference>
<sequence length="526" mass="62404">MFSYSLIVSLLFYKDVFSDNFSTINLPDEHLPYYFATFQKIAEKCEADHECPYKNFLYKNKCWGYEYDCTWDKQYSTPHCPGDHRGWVKTKFDQQSTFYTQADFGYIKQQLREMKILCEPLFPHDSSLECSEHLRFCRGRNIMINFTSLLTRDEPLRYKMDVLKEGEIGGYCEFYKDRLDTEADHISALQSWGPELRYFTKLSRRPIDEGDCDIVIEKPTYIMKIDATVNMYHHFCDFFNLYASLHLNSTHWEAFSTDVHILIWETFTYYSAFDAAWEAFTDHPLWDLKTFRGETVCFRNVVFPLLPRMIFGLYYNTPIIYGCEKSGLFDAFAGHILHRLRIPFHRRTDRKIRVTLLSRDTKYRKVLNEDKLVEALNENEEYVVQRVVYNRNMDFKKQLEITHNSDVFIGMHGAGLTHLLFLPKWAAVFELYNCEDENCYMDLARLRGVKYITWENASKLIQQDEGSHPEGGAHAKFTNYSFDVKEFLRLVHKAATHVKHHQQFKEMLENVQNESQDNESIKHDEL</sequence>
<reference evidence="13" key="1">
    <citation type="submission" date="2019-08" db="EMBL/GenBank/DDBJ databases">
        <title>The genome of the North American firefly Photinus pyralis.</title>
        <authorList>
            <consortium name="Photinus pyralis genome working group"/>
            <person name="Fallon T.R."/>
            <person name="Sander Lower S.E."/>
            <person name="Weng J.-K."/>
        </authorList>
    </citation>
    <scope>NUCLEOTIDE SEQUENCE</scope>
    <source>
        <strain evidence="13">TRF0915ILg1</strain>
        <tissue evidence="13">Whole body</tissue>
    </source>
</reference>
<organism evidence="13 14">
    <name type="scientific">Ignelater luminosus</name>
    <name type="common">Cucubano</name>
    <name type="synonym">Pyrophorus luminosus</name>
    <dbReference type="NCBI Taxonomy" id="2038154"/>
    <lineage>
        <taxon>Eukaryota</taxon>
        <taxon>Metazoa</taxon>
        <taxon>Ecdysozoa</taxon>
        <taxon>Arthropoda</taxon>
        <taxon>Hexapoda</taxon>
        <taxon>Insecta</taxon>
        <taxon>Pterygota</taxon>
        <taxon>Neoptera</taxon>
        <taxon>Endopterygota</taxon>
        <taxon>Coleoptera</taxon>
        <taxon>Polyphaga</taxon>
        <taxon>Elateriformia</taxon>
        <taxon>Elateroidea</taxon>
        <taxon>Elateridae</taxon>
        <taxon>Agrypninae</taxon>
        <taxon>Pyrophorini</taxon>
        <taxon>Ignelater</taxon>
    </lineage>
</organism>
<evidence type="ECO:0000256" key="9">
    <source>
        <dbReference type="ARBA" id="ARBA00048317"/>
    </source>
</evidence>
<keyword evidence="5" id="KW-0256">Endoplasmic reticulum</keyword>
<dbReference type="Proteomes" id="UP000801492">
    <property type="component" value="Unassembled WGS sequence"/>
</dbReference>
<feature type="chain" id="PRO_5035449811" description="EGF domain-specific O-linked N-acetylglucosamine transferase" evidence="11">
    <location>
        <begin position="19"/>
        <end position="526"/>
    </location>
</feature>
<feature type="signal peptide" evidence="11">
    <location>
        <begin position="1"/>
        <end position="18"/>
    </location>
</feature>
<keyword evidence="4 11" id="KW-0732">Signal</keyword>
<keyword evidence="2" id="KW-0328">Glycosyltransferase</keyword>
<evidence type="ECO:0000256" key="5">
    <source>
        <dbReference type="ARBA" id="ARBA00022824"/>
    </source>
</evidence>
<feature type="domain" description="Glycosyltransferase 61 catalytic" evidence="12">
    <location>
        <begin position="332"/>
        <end position="428"/>
    </location>
</feature>
<accession>A0A8K0CBG4</accession>
<dbReference type="PANTHER" id="PTHR20961">
    <property type="entry name" value="GLYCOSYLTRANSFERASE"/>
    <property type="match status" value="1"/>
</dbReference>